<reference evidence="2 3" key="1">
    <citation type="submission" date="2014-04" db="EMBL/GenBank/DDBJ databases">
        <authorList>
            <consortium name="DOE Joint Genome Institute"/>
            <person name="Kuo A."/>
            <person name="Tarkka M."/>
            <person name="Buscot F."/>
            <person name="Kohler A."/>
            <person name="Nagy L.G."/>
            <person name="Floudas D."/>
            <person name="Copeland A."/>
            <person name="Barry K.W."/>
            <person name="Cichocki N."/>
            <person name="Veneault-Fourrey C."/>
            <person name="LaButti K."/>
            <person name="Lindquist E.A."/>
            <person name="Lipzen A."/>
            <person name="Lundell T."/>
            <person name="Morin E."/>
            <person name="Murat C."/>
            <person name="Sun H."/>
            <person name="Tunlid A."/>
            <person name="Henrissat B."/>
            <person name="Grigoriev I.V."/>
            <person name="Hibbett D.S."/>
            <person name="Martin F."/>
            <person name="Nordberg H.P."/>
            <person name="Cantor M.N."/>
            <person name="Hua S.X."/>
        </authorList>
    </citation>
    <scope>NUCLEOTIDE SEQUENCE [LARGE SCALE GENOMIC DNA]</scope>
    <source>
        <strain evidence="2 3">F 1598</strain>
    </source>
</reference>
<proteinExistence type="predicted"/>
<dbReference type="AlphaFoldDB" id="A0A0C3FP50"/>
<dbReference type="InterPro" id="IPR036047">
    <property type="entry name" value="F-box-like_dom_sf"/>
</dbReference>
<sequence length="470" mass="51995">MSNTVDVVQNGVANIINSGRELPEPELSLRSSAQEQSQHSIQLRGPIASLPPEVLIAVFRACPSNPWEHGEHAMCVSQVSHHWRDIAINTPSLWSSIRIHIRGAGSGQLRLMELFIERSRTSPLDIVIDLTRPWNHRDYISSPFIPLDMILLLVPLWRSLSISGNISEDVVNVCTCLGNLHAPLLESFEVVIEADVDDRHRFDAHFPIFEGGAPKLRHVKVQGIPLTSCQPPLSSLFSLHLYISPEPMEIVRYCGALTASQCLSDLHLVGDVVEDMLVDHTLPGSPLISAMSLRSLKISAVEASALYNLLMSLESPALECLTIVCFPRMAHIPALAEVLRHTDKYPLLKSLSLQSADFNQPGTIGIVSNLPSVTFVSIRSCNSPATLLHLLLRDPPHSAGAVNWPLLQIVAISPVGSEELDALDNVIQNRISCGFPITCVQFDPHAFRTIPSKRLQWTQERVRVEIRRPQ</sequence>
<accession>A0A0C3FP50</accession>
<dbReference type="HOGENOM" id="CLU_020999_3_1_1"/>
<evidence type="ECO:0000313" key="2">
    <source>
        <dbReference type="EMBL" id="KIM81574.1"/>
    </source>
</evidence>
<organism evidence="2 3">
    <name type="scientific">Piloderma croceum (strain F 1598)</name>
    <dbReference type="NCBI Taxonomy" id="765440"/>
    <lineage>
        <taxon>Eukaryota</taxon>
        <taxon>Fungi</taxon>
        <taxon>Dikarya</taxon>
        <taxon>Basidiomycota</taxon>
        <taxon>Agaricomycotina</taxon>
        <taxon>Agaricomycetes</taxon>
        <taxon>Agaricomycetidae</taxon>
        <taxon>Atheliales</taxon>
        <taxon>Atheliaceae</taxon>
        <taxon>Piloderma</taxon>
    </lineage>
</organism>
<evidence type="ECO:0000259" key="1">
    <source>
        <dbReference type="Pfam" id="PF12937"/>
    </source>
</evidence>
<dbReference type="InterPro" id="IPR001810">
    <property type="entry name" value="F-box_dom"/>
</dbReference>
<dbReference type="Pfam" id="PF12937">
    <property type="entry name" value="F-box-like"/>
    <property type="match status" value="1"/>
</dbReference>
<dbReference type="InParanoid" id="A0A0C3FP50"/>
<dbReference type="EMBL" id="KN832998">
    <property type="protein sequence ID" value="KIM81574.1"/>
    <property type="molecule type" value="Genomic_DNA"/>
</dbReference>
<dbReference type="SUPFAM" id="SSF81383">
    <property type="entry name" value="F-box domain"/>
    <property type="match status" value="1"/>
</dbReference>
<dbReference type="Proteomes" id="UP000054166">
    <property type="component" value="Unassembled WGS sequence"/>
</dbReference>
<protein>
    <recommendedName>
        <fullName evidence="1">F-box domain-containing protein</fullName>
    </recommendedName>
</protein>
<gene>
    <name evidence="2" type="ORF">PILCRDRAFT_8626</name>
</gene>
<reference evidence="3" key="2">
    <citation type="submission" date="2015-01" db="EMBL/GenBank/DDBJ databases">
        <title>Evolutionary Origins and Diversification of the Mycorrhizal Mutualists.</title>
        <authorList>
            <consortium name="DOE Joint Genome Institute"/>
            <consortium name="Mycorrhizal Genomics Consortium"/>
            <person name="Kohler A."/>
            <person name="Kuo A."/>
            <person name="Nagy L.G."/>
            <person name="Floudas D."/>
            <person name="Copeland A."/>
            <person name="Barry K.W."/>
            <person name="Cichocki N."/>
            <person name="Veneault-Fourrey C."/>
            <person name="LaButti K."/>
            <person name="Lindquist E.A."/>
            <person name="Lipzen A."/>
            <person name="Lundell T."/>
            <person name="Morin E."/>
            <person name="Murat C."/>
            <person name="Riley R."/>
            <person name="Ohm R."/>
            <person name="Sun H."/>
            <person name="Tunlid A."/>
            <person name="Henrissat B."/>
            <person name="Grigoriev I.V."/>
            <person name="Hibbett D.S."/>
            <person name="Martin F."/>
        </authorList>
    </citation>
    <scope>NUCLEOTIDE SEQUENCE [LARGE SCALE GENOMIC DNA]</scope>
    <source>
        <strain evidence="3">F 1598</strain>
    </source>
</reference>
<feature type="domain" description="F-box" evidence="1">
    <location>
        <begin position="47"/>
        <end position="99"/>
    </location>
</feature>
<dbReference type="OrthoDB" id="3047947at2759"/>
<name>A0A0C3FP50_PILCF</name>
<dbReference type="Gene3D" id="1.20.1280.50">
    <property type="match status" value="1"/>
</dbReference>
<keyword evidence="3" id="KW-1185">Reference proteome</keyword>
<evidence type="ECO:0000313" key="3">
    <source>
        <dbReference type="Proteomes" id="UP000054166"/>
    </source>
</evidence>